<feature type="signal peptide" evidence="2">
    <location>
        <begin position="1"/>
        <end position="23"/>
    </location>
</feature>
<feature type="chain" id="PRO_5046815606" evidence="2">
    <location>
        <begin position="24"/>
        <end position="132"/>
    </location>
</feature>
<keyword evidence="4" id="KW-1185">Reference proteome</keyword>
<evidence type="ECO:0000313" key="4">
    <source>
        <dbReference type="Proteomes" id="UP000774617"/>
    </source>
</evidence>
<reference evidence="3 4" key="1">
    <citation type="journal article" date="2021" name="Nat. Commun.">
        <title>Genetic determinants of endophytism in the Arabidopsis root mycobiome.</title>
        <authorList>
            <person name="Mesny F."/>
            <person name="Miyauchi S."/>
            <person name="Thiergart T."/>
            <person name="Pickel B."/>
            <person name="Atanasova L."/>
            <person name="Karlsson M."/>
            <person name="Huettel B."/>
            <person name="Barry K.W."/>
            <person name="Haridas S."/>
            <person name="Chen C."/>
            <person name="Bauer D."/>
            <person name="Andreopoulos W."/>
            <person name="Pangilinan J."/>
            <person name="LaButti K."/>
            <person name="Riley R."/>
            <person name="Lipzen A."/>
            <person name="Clum A."/>
            <person name="Drula E."/>
            <person name="Henrissat B."/>
            <person name="Kohler A."/>
            <person name="Grigoriev I.V."/>
            <person name="Martin F.M."/>
            <person name="Hacquard S."/>
        </authorList>
    </citation>
    <scope>NUCLEOTIDE SEQUENCE [LARGE SCALE GENOMIC DNA]</scope>
    <source>
        <strain evidence="3 4">MPI-SDFR-AT-0080</strain>
    </source>
</reference>
<dbReference type="EMBL" id="JAGTJR010000017">
    <property type="protein sequence ID" value="KAH7046802.1"/>
    <property type="molecule type" value="Genomic_DNA"/>
</dbReference>
<evidence type="ECO:0000256" key="2">
    <source>
        <dbReference type="SAM" id="SignalP"/>
    </source>
</evidence>
<accession>A0ABQ8G799</accession>
<dbReference type="Proteomes" id="UP000774617">
    <property type="component" value="Unassembled WGS sequence"/>
</dbReference>
<evidence type="ECO:0000256" key="1">
    <source>
        <dbReference type="SAM" id="MobiDB-lite"/>
    </source>
</evidence>
<proteinExistence type="predicted"/>
<evidence type="ECO:0000313" key="3">
    <source>
        <dbReference type="EMBL" id="KAH7046802.1"/>
    </source>
</evidence>
<gene>
    <name evidence="3" type="ORF">B0J12DRAFT_139374</name>
</gene>
<feature type="compositionally biased region" description="Pro residues" evidence="1">
    <location>
        <begin position="117"/>
        <end position="132"/>
    </location>
</feature>
<comment type="caution">
    <text evidence="3">The sequence shown here is derived from an EMBL/GenBank/DDBJ whole genome shotgun (WGS) entry which is preliminary data.</text>
</comment>
<name>A0ABQ8G799_9PEZI</name>
<feature type="region of interest" description="Disordered" evidence="1">
    <location>
        <begin position="36"/>
        <end position="132"/>
    </location>
</feature>
<sequence length="132" mass="14786">MTIKRPGRTWLARLFHLFAYVDSTWMHHRGNLAPFAAHARSTHDQDQPPPRPPARGQINGPHRETSHSRPTPAAHVDRTECGRRACGGQRRRFVTFRESMAKTHTARTTSPHCITTTPPPPPPSSASPPYPC</sequence>
<organism evidence="3 4">
    <name type="scientific">Macrophomina phaseolina</name>
    <dbReference type="NCBI Taxonomy" id="35725"/>
    <lineage>
        <taxon>Eukaryota</taxon>
        <taxon>Fungi</taxon>
        <taxon>Dikarya</taxon>
        <taxon>Ascomycota</taxon>
        <taxon>Pezizomycotina</taxon>
        <taxon>Dothideomycetes</taxon>
        <taxon>Dothideomycetes incertae sedis</taxon>
        <taxon>Botryosphaeriales</taxon>
        <taxon>Botryosphaeriaceae</taxon>
        <taxon>Macrophomina</taxon>
    </lineage>
</organism>
<keyword evidence="2" id="KW-0732">Signal</keyword>
<protein>
    <submittedName>
        <fullName evidence="3">Uncharacterized protein</fullName>
    </submittedName>
</protein>